<dbReference type="PANTHER" id="PTHR13887:SF54">
    <property type="entry name" value="DSBA FAMILY PROTEIN"/>
    <property type="match status" value="1"/>
</dbReference>
<organism evidence="1 2">
    <name type="scientific">Niastella populi</name>
    <dbReference type="NCBI Taxonomy" id="550983"/>
    <lineage>
        <taxon>Bacteria</taxon>
        <taxon>Pseudomonadati</taxon>
        <taxon>Bacteroidota</taxon>
        <taxon>Chitinophagia</taxon>
        <taxon>Chitinophagales</taxon>
        <taxon>Chitinophagaceae</taxon>
        <taxon>Niastella</taxon>
    </lineage>
</organism>
<comment type="caution">
    <text evidence="1">The sequence shown here is derived from an EMBL/GenBank/DDBJ whole genome shotgun (WGS) entry which is preliminary data.</text>
</comment>
<keyword evidence="2" id="KW-1185">Reference proteome</keyword>
<evidence type="ECO:0000313" key="1">
    <source>
        <dbReference type="EMBL" id="OQP62282.1"/>
    </source>
</evidence>
<dbReference type="Pfam" id="PF13743">
    <property type="entry name" value="Thioredoxin_5"/>
    <property type="match status" value="1"/>
</dbReference>
<reference evidence="2" key="1">
    <citation type="submission" date="2016-04" db="EMBL/GenBank/DDBJ databases">
        <authorList>
            <person name="Chen L."/>
            <person name="Zhuang W."/>
            <person name="Wang G."/>
        </authorList>
    </citation>
    <scope>NUCLEOTIDE SEQUENCE [LARGE SCALE GENOMIC DNA]</scope>
    <source>
        <strain evidence="2">208</strain>
    </source>
</reference>
<dbReference type="AlphaFoldDB" id="A0A1V9FV95"/>
<dbReference type="PANTHER" id="PTHR13887">
    <property type="entry name" value="GLUTATHIONE S-TRANSFERASE KAPPA"/>
    <property type="match status" value="1"/>
</dbReference>
<evidence type="ECO:0000313" key="2">
    <source>
        <dbReference type="Proteomes" id="UP000192276"/>
    </source>
</evidence>
<proteinExistence type="predicted"/>
<dbReference type="SUPFAM" id="SSF52833">
    <property type="entry name" value="Thioredoxin-like"/>
    <property type="match status" value="1"/>
</dbReference>
<accession>A0A1V9FV95</accession>
<sequence>MKNSDQESATLEKQGGSTISIVYYTDPLCCWSWALDKQLAHLEKEWPGNITWRYCMGGLLPGWNQYADHQNSIVRPAQMGPLWMQAGEMLQLDLAHRIWVTDPPASSYPACIAVKCAEIQSAVAGRHYLHFVRKAVMEHGLNISRHEVLHQVAECVAGVSKQFSLARFVQDMENDAALELFRKDLQETKYRNINRFPTLVIQRPEARGVVVTGYRPAEVLLHIINDA</sequence>
<name>A0A1V9FV95_9BACT</name>
<dbReference type="CDD" id="cd03025">
    <property type="entry name" value="DsbA_FrnE_like"/>
    <property type="match status" value="1"/>
</dbReference>
<protein>
    <submittedName>
        <fullName evidence="1">Disulfide bond formation protein DsbA</fullName>
    </submittedName>
</protein>
<gene>
    <name evidence="1" type="ORF">A4R26_18435</name>
</gene>
<dbReference type="EMBL" id="LWBP01000123">
    <property type="protein sequence ID" value="OQP62282.1"/>
    <property type="molecule type" value="Genomic_DNA"/>
</dbReference>
<dbReference type="InterPro" id="IPR036249">
    <property type="entry name" value="Thioredoxin-like_sf"/>
</dbReference>
<dbReference type="Gene3D" id="3.40.30.10">
    <property type="entry name" value="Glutaredoxin"/>
    <property type="match status" value="1"/>
</dbReference>
<dbReference type="STRING" id="550983.A4R26_18435"/>
<dbReference type="Proteomes" id="UP000192276">
    <property type="component" value="Unassembled WGS sequence"/>
</dbReference>
<dbReference type="OrthoDB" id="9813770at2"/>